<protein>
    <submittedName>
        <fullName evidence="2">Uncharacterized protein</fullName>
    </submittedName>
</protein>
<feature type="compositionally biased region" description="Polar residues" evidence="1">
    <location>
        <begin position="1"/>
        <end position="32"/>
    </location>
</feature>
<organism evidence="2">
    <name type="scientific">Arundo donax</name>
    <name type="common">Giant reed</name>
    <name type="synonym">Donax arundinaceus</name>
    <dbReference type="NCBI Taxonomy" id="35708"/>
    <lineage>
        <taxon>Eukaryota</taxon>
        <taxon>Viridiplantae</taxon>
        <taxon>Streptophyta</taxon>
        <taxon>Embryophyta</taxon>
        <taxon>Tracheophyta</taxon>
        <taxon>Spermatophyta</taxon>
        <taxon>Magnoliopsida</taxon>
        <taxon>Liliopsida</taxon>
        <taxon>Poales</taxon>
        <taxon>Poaceae</taxon>
        <taxon>PACMAD clade</taxon>
        <taxon>Arundinoideae</taxon>
        <taxon>Arundineae</taxon>
        <taxon>Arundo</taxon>
    </lineage>
</organism>
<reference evidence="2" key="2">
    <citation type="journal article" date="2015" name="Data Brief">
        <title>Shoot transcriptome of the giant reed, Arundo donax.</title>
        <authorList>
            <person name="Barrero R.A."/>
            <person name="Guerrero F.D."/>
            <person name="Moolhuijzen P."/>
            <person name="Goolsby J.A."/>
            <person name="Tidwell J."/>
            <person name="Bellgard S.E."/>
            <person name="Bellgard M.I."/>
        </authorList>
    </citation>
    <scope>NUCLEOTIDE SEQUENCE</scope>
    <source>
        <tissue evidence="2">Shoot tissue taken approximately 20 cm above the soil surface</tissue>
    </source>
</reference>
<accession>A0A0A9DJF1</accession>
<evidence type="ECO:0000256" key="1">
    <source>
        <dbReference type="SAM" id="MobiDB-lite"/>
    </source>
</evidence>
<sequence>MCRTADSPSSPGSPHGQIQIQGHVLPTSSHPNTIVVRVP</sequence>
<dbReference type="EMBL" id="GBRH01209964">
    <property type="protein sequence ID" value="JAD87931.1"/>
    <property type="molecule type" value="Transcribed_RNA"/>
</dbReference>
<reference evidence="2" key="1">
    <citation type="submission" date="2014-09" db="EMBL/GenBank/DDBJ databases">
        <authorList>
            <person name="Magalhaes I.L.F."/>
            <person name="Oliveira U."/>
            <person name="Santos F.R."/>
            <person name="Vidigal T.H.D.A."/>
            <person name="Brescovit A.D."/>
            <person name="Santos A.J."/>
        </authorList>
    </citation>
    <scope>NUCLEOTIDE SEQUENCE</scope>
    <source>
        <tissue evidence="2">Shoot tissue taken approximately 20 cm above the soil surface</tissue>
    </source>
</reference>
<feature type="region of interest" description="Disordered" evidence="1">
    <location>
        <begin position="1"/>
        <end position="39"/>
    </location>
</feature>
<evidence type="ECO:0000313" key="2">
    <source>
        <dbReference type="EMBL" id="JAD87931.1"/>
    </source>
</evidence>
<proteinExistence type="predicted"/>
<name>A0A0A9DJF1_ARUDO</name>
<dbReference type="AlphaFoldDB" id="A0A0A9DJF1"/>